<evidence type="ECO:0008006" key="4">
    <source>
        <dbReference type="Google" id="ProtNLM"/>
    </source>
</evidence>
<gene>
    <name evidence="2" type="ORF">LEN_3477</name>
</gene>
<accession>A0AAU9AUJ2</accession>
<proteinExistence type="predicted"/>
<dbReference type="Proteomes" id="UP000218824">
    <property type="component" value="Chromosome"/>
</dbReference>
<protein>
    <recommendedName>
        <fullName evidence="4">DUF3098 domain-containing protein</fullName>
    </recommendedName>
</protein>
<feature type="transmembrane region" description="Helical" evidence="1">
    <location>
        <begin position="38"/>
        <end position="63"/>
    </location>
</feature>
<organism evidence="2 3">
    <name type="scientific">Lysobacter enzymogenes</name>
    <dbReference type="NCBI Taxonomy" id="69"/>
    <lineage>
        <taxon>Bacteria</taxon>
        <taxon>Pseudomonadati</taxon>
        <taxon>Pseudomonadota</taxon>
        <taxon>Gammaproteobacteria</taxon>
        <taxon>Lysobacterales</taxon>
        <taxon>Lysobacteraceae</taxon>
        <taxon>Lysobacter</taxon>
    </lineage>
</organism>
<keyword evidence="1" id="KW-1133">Transmembrane helix</keyword>
<evidence type="ECO:0000256" key="1">
    <source>
        <dbReference type="SAM" id="Phobius"/>
    </source>
</evidence>
<evidence type="ECO:0000313" key="2">
    <source>
        <dbReference type="EMBL" id="BAV98964.1"/>
    </source>
</evidence>
<feature type="transmembrane region" description="Helical" evidence="1">
    <location>
        <begin position="7"/>
        <end position="26"/>
    </location>
</feature>
<keyword evidence="1" id="KW-0812">Transmembrane</keyword>
<sequence length="76" mass="7884">MRGAGKWLMLLVLGVLMAGLVAYKLILGDGVDGYGMVFFPLALVVSCIAVPLALIAAAMWLIGIARARRAGGKQGP</sequence>
<evidence type="ECO:0000313" key="3">
    <source>
        <dbReference type="Proteomes" id="UP000218824"/>
    </source>
</evidence>
<dbReference type="EMBL" id="AP014940">
    <property type="protein sequence ID" value="BAV98964.1"/>
    <property type="molecule type" value="Genomic_DNA"/>
</dbReference>
<dbReference type="AlphaFoldDB" id="A0AAU9AUJ2"/>
<dbReference type="KEGG" id="lem:LEN_3477"/>
<name>A0AAU9AUJ2_LYSEN</name>
<reference evidence="2 3" key="1">
    <citation type="journal article" date="2017" name="DNA Res.">
        <title>Complete genome sequence and expression profile of the commercial lytic enzyme producer Lysobacter enzymogenes M497-1.</title>
        <authorList>
            <person name="Takami H."/>
            <person name="Toyoda A."/>
            <person name="Uchiyama I."/>
            <person name="Itoh T."/>
            <person name="Takaki Y."/>
            <person name="Arai W."/>
            <person name="Nishi S."/>
            <person name="Kawai M."/>
            <person name="Shinya K."/>
            <person name="Ikeda H."/>
        </authorList>
    </citation>
    <scope>NUCLEOTIDE SEQUENCE [LARGE SCALE GENOMIC DNA]</scope>
    <source>
        <strain evidence="2 3">M497-1</strain>
    </source>
</reference>
<keyword evidence="1" id="KW-0472">Membrane</keyword>